<gene>
    <name evidence="8" type="ORF">Amal_02758</name>
</gene>
<keyword evidence="5" id="KW-0472">Membrane</keyword>
<dbReference type="eggNOG" id="COG0577">
    <property type="taxonomic scope" value="Bacteria"/>
</dbReference>
<dbReference type="PATRIC" id="fig|178901.10.peg.2757"/>
<evidence type="ECO:0000256" key="1">
    <source>
        <dbReference type="ARBA" id="ARBA00004651"/>
    </source>
</evidence>
<evidence type="ECO:0000259" key="6">
    <source>
        <dbReference type="Pfam" id="PF02687"/>
    </source>
</evidence>
<evidence type="ECO:0000256" key="5">
    <source>
        <dbReference type="ARBA" id="ARBA00023136"/>
    </source>
</evidence>
<evidence type="ECO:0000313" key="9">
    <source>
        <dbReference type="Proteomes" id="UP000077349"/>
    </source>
</evidence>
<dbReference type="InterPro" id="IPR050250">
    <property type="entry name" value="Macrolide_Exporter_MacB"/>
</dbReference>
<dbReference type="GO" id="GO:0022857">
    <property type="term" value="F:transmembrane transporter activity"/>
    <property type="evidence" value="ECO:0007669"/>
    <property type="project" value="TreeGrafter"/>
</dbReference>
<sequence>MIASIFRSVLRQTRRHPLYVGLNIFGLALGVGVFLTLTLLVRYEYSFNAGFADADRLARMDERWSMPGTTPYESADVSFRAVPFLKQDFPEIEEVVTFTKTNLYVQKNGQFTHFAGQTTDPAFFRMFSLRFLHGNPDTALTRPDGLVLSQRTAMTLFGKYDVLGKTVEINRSGQKTIQVVTGILATLPSPGLLDDVDMLLPVTPQERLTRSCFRFWGSSCGEILLKFHRPGDIASVNARLSDFVNNRAAGPADDDVSLGPAPTKTYTLSIVPILKMHFHDVNVEDTDNSVEQYVIDSIGLIGLLALILGCANAVNLATARAGLRAREVALRKTLGAPRHVLFGQFMGEAMVVSLVAGLCGLAFCEAFTPAIASMTGEAIRVDYGFIGLLLPLVIISSGLASGVYPALVLSGYQPAAILAATRMPAGGRRAALLRNGLVVGQFSIAICIVICTLVIDRQTSFMRNADRGYVRSGLLIGQQMHSQDIGLQRRMMDTLRAIPGVTSVTLGELEPNPHSLTRTTFLHEGSKGRIKVQMLRDRVSSDYRDTYQPHLLAGRWFDAEHGQDDGPSNEEFENGNGNWNVIINSKAARAFGFKKADDAVGKILRTGAKHFTIIGVIEDIRFSSPRETIAPEILFFSSLQRIAFDDPVPAVRFSGVTRTLMAERLDRAWRTLLPDVASHFAPADELMETYYSGDERRGHLFTLGALAALLIACLGLYGLAAFAAARRVHEIGIRKTLGATAGQTLVLLLQDFLKPVFVACFMACPVSWLLMRQWLNGFDERIALSPALFLLAIGGAALIATCTVLGQTLHLARAEPARALRAE</sequence>
<dbReference type="GO" id="GO:0005886">
    <property type="term" value="C:plasma membrane"/>
    <property type="evidence" value="ECO:0007669"/>
    <property type="project" value="UniProtKB-SubCell"/>
</dbReference>
<dbReference type="InterPro" id="IPR025857">
    <property type="entry name" value="MacB_PCD"/>
</dbReference>
<evidence type="ECO:0000313" key="8">
    <source>
        <dbReference type="EMBL" id="OAG76980.1"/>
    </source>
</evidence>
<comment type="subcellular location">
    <subcellularLocation>
        <location evidence="1">Cell membrane</location>
        <topology evidence="1">Multi-pass membrane protein</topology>
    </subcellularLocation>
</comment>
<dbReference type="Pfam" id="PF12704">
    <property type="entry name" value="MacB_PCD"/>
    <property type="match status" value="2"/>
</dbReference>
<keyword evidence="4" id="KW-1133">Transmembrane helix</keyword>
<feature type="domain" description="ABC3 transporter permease C-terminal" evidence="6">
    <location>
        <begin position="705"/>
        <end position="816"/>
    </location>
</feature>
<evidence type="ECO:0000256" key="4">
    <source>
        <dbReference type="ARBA" id="ARBA00022989"/>
    </source>
</evidence>
<dbReference type="Pfam" id="PF02687">
    <property type="entry name" value="FtsX"/>
    <property type="match status" value="2"/>
</dbReference>
<dbReference type="Proteomes" id="UP000077349">
    <property type="component" value="Unassembled WGS sequence"/>
</dbReference>
<keyword evidence="3" id="KW-0812">Transmembrane</keyword>
<keyword evidence="2" id="KW-1003">Cell membrane</keyword>
<name>A0A087PN60_9PROT</name>
<dbReference type="InterPro" id="IPR003838">
    <property type="entry name" value="ABC3_permease_C"/>
</dbReference>
<dbReference type="STRING" id="178901.AmDm5_2815"/>
<protein>
    <submittedName>
        <fullName evidence="8">Putative ABC transporter permease</fullName>
    </submittedName>
</protein>
<organism evidence="8 9">
    <name type="scientific">Acetobacter malorum</name>
    <dbReference type="NCBI Taxonomy" id="178901"/>
    <lineage>
        <taxon>Bacteria</taxon>
        <taxon>Pseudomonadati</taxon>
        <taxon>Pseudomonadota</taxon>
        <taxon>Alphaproteobacteria</taxon>
        <taxon>Acetobacterales</taxon>
        <taxon>Acetobacteraceae</taxon>
        <taxon>Acetobacter</taxon>
    </lineage>
</organism>
<reference evidence="8 9" key="1">
    <citation type="submission" date="2016-03" db="EMBL/GenBank/DDBJ databases">
        <title>Draft genome sequence of Acetobacter malorum CECT 7742, a strain isolated from strawberry vinegar.</title>
        <authorList>
            <person name="Sainz F."/>
            <person name="Mas A."/>
            <person name="Torija M.J."/>
        </authorList>
    </citation>
    <scope>NUCLEOTIDE SEQUENCE [LARGE SCALE GENOMIC DNA]</scope>
    <source>
        <strain evidence="8 9">CECT 7742</strain>
    </source>
</reference>
<dbReference type="EMBL" id="LVHD01000018">
    <property type="protein sequence ID" value="OAG76980.1"/>
    <property type="molecule type" value="Genomic_DNA"/>
</dbReference>
<dbReference type="PANTHER" id="PTHR30572:SF18">
    <property type="entry name" value="ABC-TYPE MACROLIDE FAMILY EXPORT SYSTEM PERMEASE COMPONENT 2"/>
    <property type="match status" value="1"/>
</dbReference>
<evidence type="ECO:0000256" key="3">
    <source>
        <dbReference type="ARBA" id="ARBA00022692"/>
    </source>
</evidence>
<feature type="domain" description="ABC3 transporter permease C-terminal" evidence="6">
    <location>
        <begin position="300"/>
        <end position="411"/>
    </location>
</feature>
<dbReference type="PANTHER" id="PTHR30572">
    <property type="entry name" value="MEMBRANE COMPONENT OF TRANSPORTER-RELATED"/>
    <property type="match status" value="1"/>
</dbReference>
<feature type="domain" description="MacB-like periplasmic core" evidence="7">
    <location>
        <begin position="21"/>
        <end position="241"/>
    </location>
</feature>
<feature type="domain" description="MacB-like periplasmic core" evidence="7">
    <location>
        <begin position="444"/>
        <end position="630"/>
    </location>
</feature>
<dbReference type="AlphaFoldDB" id="A0A087PN60"/>
<comment type="caution">
    <text evidence="8">The sequence shown here is derived from an EMBL/GenBank/DDBJ whole genome shotgun (WGS) entry which is preliminary data.</text>
</comment>
<proteinExistence type="predicted"/>
<evidence type="ECO:0000259" key="7">
    <source>
        <dbReference type="Pfam" id="PF12704"/>
    </source>
</evidence>
<accession>A0A087PN60</accession>
<evidence type="ECO:0000256" key="2">
    <source>
        <dbReference type="ARBA" id="ARBA00022475"/>
    </source>
</evidence>